<protein>
    <recommendedName>
        <fullName evidence="3">C2H2-type domain-containing protein</fullName>
    </recommendedName>
</protein>
<evidence type="ECO:0000259" key="3">
    <source>
        <dbReference type="PROSITE" id="PS50157"/>
    </source>
</evidence>
<dbReference type="FunCoup" id="B9N7K7">
    <property type="interactions" value="24"/>
</dbReference>
<dbReference type="InterPro" id="IPR013087">
    <property type="entry name" value="Znf_C2H2_type"/>
</dbReference>
<dbReference type="EMBL" id="CM009296">
    <property type="protein sequence ID" value="PNT27401.1"/>
    <property type="molecule type" value="Genomic_DNA"/>
</dbReference>
<dbReference type="Pfam" id="PF13912">
    <property type="entry name" value="zf-C2H2_6"/>
    <property type="match status" value="1"/>
</dbReference>
<dbReference type="Proteomes" id="UP000006729">
    <property type="component" value="Chromosome 7"/>
</dbReference>
<keyword evidence="1" id="KW-0863">Zinc-finger</keyword>
<proteinExistence type="predicted"/>
<keyword evidence="1" id="KW-0862">Zinc</keyword>
<name>B9N7K7_POPTR</name>
<evidence type="ECO:0000256" key="1">
    <source>
        <dbReference type="PROSITE-ProRule" id="PRU00042"/>
    </source>
</evidence>
<feature type="compositionally biased region" description="Low complexity" evidence="2">
    <location>
        <begin position="9"/>
        <end position="26"/>
    </location>
</feature>
<dbReference type="STRING" id="3694.B9N7K7"/>
<feature type="domain" description="C2H2-type" evidence="3">
    <location>
        <begin position="141"/>
        <end position="163"/>
    </location>
</feature>
<sequence length="217" mass="22665">MTNNDNKDAAATTNKGNGQPQQSNSPRRNRNNQEEAVTLPIPRGSTLETCESPSVFGPTRPTGTEVGASATAVTPTGGSTPPTPVRIGWSGAGVDSSVAAAAAGASGEANRKRSGKAAEEGSSPVPRRGKREMDINPDTEPTCSECGRTFASWKAVFGHMRAHPDRGWRGAIPPPEWSPENPDDQQGDRSERIAKPISANAAKYGAGNSRKDEAGSM</sequence>
<dbReference type="InParanoid" id="B9N7K7"/>
<gene>
    <name evidence="4" type="ORF">POPTR_007G062000</name>
</gene>
<feature type="compositionally biased region" description="Low complexity" evidence="2">
    <location>
        <begin position="92"/>
        <end position="108"/>
    </location>
</feature>
<dbReference type="HOGENOM" id="CLU_1274118_0_0_1"/>
<evidence type="ECO:0000256" key="2">
    <source>
        <dbReference type="SAM" id="MobiDB-lite"/>
    </source>
</evidence>
<accession>B9N7K7</accession>
<dbReference type="AlphaFoldDB" id="B9N7K7"/>
<reference evidence="4 5" key="1">
    <citation type="journal article" date="2006" name="Science">
        <title>The genome of black cottonwood, Populus trichocarpa (Torr. &amp; Gray).</title>
        <authorList>
            <person name="Tuskan G.A."/>
            <person name="Difazio S."/>
            <person name="Jansson S."/>
            <person name="Bohlmann J."/>
            <person name="Grigoriev I."/>
            <person name="Hellsten U."/>
            <person name="Putnam N."/>
            <person name="Ralph S."/>
            <person name="Rombauts S."/>
            <person name="Salamov A."/>
            <person name="Schein J."/>
            <person name="Sterck L."/>
            <person name="Aerts A."/>
            <person name="Bhalerao R.R."/>
            <person name="Bhalerao R.P."/>
            <person name="Blaudez D."/>
            <person name="Boerjan W."/>
            <person name="Brun A."/>
            <person name="Brunner A."/>
            <person name="Busov V."/>
            <person name="Campbell M."/>
            <person name="Carlson J."/>
            <person name="Chalot M."/>
            <person name="Chapman J."/>
            <person name="Chen G.L."/>
            <person name="Cooper D."/>
            <person name="Coutinho P.M."/>
            <person name="Couturier J."/>
            <person name="Covert S."/>
            <person name="Cronk Q."/>
            <person name="Cunningham R."/>
            <person name="Davis J."/>
            <person name="Degroeve S."/>
            <person name="Dejardin A."/>
            <person name="Depamphilis C."/>
            <person name="Detter J."/>
            <person name="Dirks B."/>
            <person name="Dubchak I."/>
            <person name="Duplessis S."/>
            <person name="Ehlting J."/>
            <person name="Ellis B."/>
            <person name="Gendler K."/>
            <person name="Goodstein D."/>
            <person name="Gribskov M."/>
            <person name="Grimwood J."/>
            <person name="Groover A."/>
            <person name="Gunter L."/>
            <person name="Hamberger B."/>
            <person name="Heinze B."/>
            <person name="Helariutta Y."/>
            <person name="Henrissat B."/>
            <person name="Holligan D."/>
            <person name="Holt R."/>
            <person name="Huang W."/>
            <person name="Islam-Faridi N."/>
            <person name="Jones S."/>
            <person name="Jones-Rhoades M."/>
            <person name="Jorgensen R."/>
            <person name="Joshi C."/>
            <person name="Kangasjarvi J."/>
            <person name="Karlsson J."/>
            <person name="Kelleher C."/>
            <person name="Kirkpatrick R."/>
            <person name="Kirst M."/>
            <person name="Kohler A."/>
            <person name="Kalluri U."/>
            <person name="Larimer F."/>
            <person name="Leebens-Mack J."/>
            <person name="Leple J.C."/>
            <person name="Locascio P."/>
            <person name="Lou Y."/>
            <person name="Lucas S."/>
            <person name="Martin F."/>
            <person name="Montanini B."/>
            <person name="Napoli C."/>
            <person name="Nelson D.R."/>
            <person name="Nelson C."/>
            <person name="Nieminen K."/>
            <person name="Nilsson O."/>
            <person name="Pereda V."/>
            <person name="Peter G."/>
            <person name="Philippe R."/>
            <person name="Pilate G."/>
            <person name="Poliakov A."/>
            <person name="Razumovskaya J."/>
            <person name="Richardson P."/>
            <person name="Rinaldi C."/>
            <person name="Ritland K."/>
            <person name="Rouze P."/>
            <person name="Ryaboy D."/>
            <person name="Schmutz J."/>
            <person name="Schrader J."/>
            <person name="Segerman B."/>
            <person name="Shin H."/>
            <person name="Siddiqui A."/>
            <person name="Sterky F."/>
            <person name="Terry A."/>
            <person name="Tsai C.J."/>
            <person name="Uberbacher E."/>
            <person name="Unneberg P."/>
            <person name="Vahala J."/>
            <person name="Wall K."/>
            <person name="Wessler S."/>
            <person name="Yang G."/>
            <person name="Yin T."/>
            <person name="Douglas C."/>
            <person name="Marra M."/>
            <person name="Sandberg G."/>
            <person name="Van de Peer Y."/>
            <person name="Rokhsar D."/>
        </authorList>
    </citation>
    <scope>NUCLEOTIDE SEQUENCE [LARGE SCALE GENOMIC DNA]</scope>
    <source>
        <strain evidence="5">cv. Nisqually</strain>
    </source>
</reference>
<dbReference type="PANTHER" id="PTHR47591:SF13">
    <property type="entry name" value="OS02G0293900 PROTEIN"/>
    <property type="match status" value="1"/>
</dbReference>
<keyword evidence="5" id="KW-1185">Reference proteome</keyword>
<dbReference type="PROSITE" id="PS00028">
    <property type="entry name" value="ZINC_FINGER_C2H2_1"/>
    <property type="match status" value="1"/>
</dbReference>
<dbReference type="GO" id="GO:0008270">
    <property type="term" value="F:zinc ion binding"/>
    <property type="evidence" value="ECO:0007669"/>
    <property type="project" value="UniProtKB-KW"/>
</dbReference>
<feature type="region of interest" description="Disordered" evidence="2">
    <location>
        <begin position="1"/>
        <end position="143"/>
    </location>
</feature>
<dbReference type="eggNOG" id="KOG1721">
    <property type="taxonomic scope" value="Eukaryota"/>
</dbReference>
<evidence type="ECO:0000313" key="4">
    <source>
        <dbReference type="EMBL" id="PNT27401.1"/>
    </source>
</evidence>
<organism evidence="4 5">
    <name type="scientific">Populus trichocarpa</name>
    <name type="common">Western balsam poplar</name>
    <name type="synonym">Populus balsamifera subsp. trichocarpa</name>
    <dbReference type="NCBI Taxonomy" id="3694"/>
    <lineage>
        <taxon>Eukaryota</taxon>
        <taxon>Viridiplantae</taxon>
        <taxon>Streptophyta</taxon>
        <taxon>Embryophyta</taxon>
        <taxon>Tracheophyta</taxon>
        <taxon>Spermatophyta</taxon>
        <taxon>Magnoliopsida</taxon>
        <taxon>eudicotyledons</taxon>
        <taxon>Gunneridae</taxon>
        <taxon>Pentapetalae</taxon>
        <taxon>rosids</taxon>
        <taxon>fabids</taxon>
        <taxon>Malpighiales</taxon>
        <taxon>Salicaceae</taxon>
        <taxon>Saliceae</taxon>
        <taxon>Populus</taxon>
    </lineage>
</organism>
<dbReference type="PANTHER" id="PTHR47591">
    <property type="entry name" value="ZINC FINGER PROTEIN ZAT2-RELATED"/>
    <property type="match status" value="1"/>
</dbReference>
<evidence type="ECO:0000313" key="5">
    <source>
        <dbReference type="Proteomes" id="UP000006729"/>
    </source>
</evidence>
<feature type="compositionally biased region" description="Low complexity" evidence="2">
    <location>
        <begin position="66"/>
        <end position="80"/>
    </location>
</feature>
<feature type="region of interest" description="Disordered" evidence="2">
    <location>
        <begin position="163"/>
        <end position="217"/>
    </location>
</feature>
<keyword evidence="1" id="KW-0479">Metal-binding</keyword>
<dbReference type="PROSITE" id="PS50157">
    <property type="entry name" value="ZINC_FINGER_C2H2_2"/>
    <property type="match status" value="1"/>
</dbReference>